<dbReference type="InterPro" id="IPR050277">
    <property type="entry name" value="Sodium:Solute_Symporter"/>
</dbReference>
<dbReference type="HOGENOM" id="CLU_018808_15_0_5"/>
<dbReference type="CDD" id="cd10322">
    <property type="entry name" value="SLC5sbd"/>
    <property type="match status" value="1"/>
</dbReference>
<feature type="transmembrane region" description="Helical" evidence="8">
    <location>
        <begin position="388"/>
        <end position="408"/>
    </location>
</feature>
<feature type="transmembrane region" description="Helical" evidence="8">
    <location>
        <begin position="118"/>
        <end position="145"/>
    </location>
</feature>
<evidence type="ECO:0000256" key="4">
    <source>
        <dbReference type="ARBA" id="ARBA00022692"/>
    </source>
</evidence>
<keyword evidence="3" id="KW-0813">Transport</keyword>
<feature type="transmembrane region" description="Helical" evidence="8">
    <location>
        <begin position="420"/>
        <end position="437"/>
    </location>
</feature>
<name>A5G2R1_ACICJ</name>
<keyword evidence="5 8" id="KW-1133">Transmembrane helix</keyword>
<feature type="transmembrane region" description="Helical" evidence="8">
    <location>
        <begin position="304"/>
        <end position="325"/>
    </location>
</feature>
<feature type="transmembrane region" description="Helical" evidence="8">
    <location>
        <begin position="270"/>
        <end position="292"/>
    </location>
</feature>
<dbReference type="Proteomes" id="UP000000245">
    <property type="component" value="Chromosome"/>
</dbReference>
<keyword evidence="4 8" id="KW-0812">Transmembrane</keyword>
<comment type="subcellular location">
    <subcellularLocation>
        <location evidence="1">Membrane</location>
        <topology evidence="1">Multi-pass membrane protein</topology>
    </subcellularLocation>
</comment>
<feature type="transmembrane region" description="Helical" evidence="8">
    <location>
        <begin position="188"/>
        <end position="209"/>
    </location>
</feature>
<feature type="transmembrane region" description="Helical" evidence="8">
    <location>
        <begin position="157"/>
        <end position="176"/>
    </location>
</feature>
<evidence type="ECO:0000256" key="8">
    <source>
        <dbReference type="SAM" id="Phobius"/>
    </source>
</evidence>
<feature type="transmembrane region" description="Helical" evidence="8">
    <location>
        <begin position="43"/>
        <end position="67"/>
    </location>
</feature>
<evidence type="ECO:0000256" key="1">
    <source>
        <dbReference type="ARBA" id="ARBA00004141"/>
    </source>
</evidence>
<evidence type="ECO:0000256" key="5">
    <source>
        <dbReference type="ARBA" id="ARBA00022989"/>
    </source>
</evidence>
<dbReference type="RefSeq" id="WP_007424679.1">
    <property type="nucleotide sequence ID" value="NC_009484.1"/>
</dbReference>
<dbReference type="STRING" id="349163.Acry_2953"/>
<organism evidence="9 10">
    <name type="scientific">Acidiphilium cryptum (strain JF-5)</name>
    <dbReference type="NCBI Taxonomy" id="349163"/>
    <lineage>
        <taxon>Bacteria</taxon>
        <taxon>Pseudomonadati</taxon>
        <taxon>Pseudomonadota</taxon>
        <taxon>Alphaproteobacteria</taxon>
        <taxon>Acetobacterales</taxon>
        <taxon>Acidocellaceae</taxon>
        <taxon>Acidiphilium</taxon>
    </lineage>
</organism>
<sequence length="486" mass="51573">MSIALVLLALSAVFALVLGVVARTGHEMGLEQWTVGNRGFGAILVFLLLAGEIYTTFTFLGASGFAYGQGAPAYYILAYGTIAYVIGYFMLPPVWRYAKQHHLVSQPDFFAHKYDSPSLGVVVSLVDIVALIPYLVLQLTGLGIIVTAASYGAIPDWISVLIGAVVVTVYVIISGVRGSAWTAVAKDLMILAVVLFLGLWLPAHLYGGIGPMFTQIAKAKPGFLVFAAHGTSVWWFVSTVLLTALGFFMWPHSFASCYTAREEKVFRKNAMVLPLYQLILLFVYFVGFAAVLKVPGLKGAATNLALFKIVTATLPPWVVGVVGAAGVLTALVPGSMITMTAATLLSRNIYGAFNRDASDDQVVFLAKCLVPVVMAVAVYFTLTGNSTIVTLLLVGYSFVTQMFPALIASLFPRSGVTRQGAMAGIVVGVAVAAWLTFSHASVGKLLPFLPGPLKDFNVGIIALIANIVVLFAVSAVTRSAATAPAE</sequence>
<reference evidence="9 10" key="1">
    <citation type="submission" date="2007-05" db="EMBL/GenBank/DDBJ databases">
        <title>Complete sequence of chromosome of Acidiphilium cryptum JF-5.</title>
        <authorList>
            <consortium name="US DOE Joint Genome Institute"/>
            <person name="Copeland A."/>
            <person name="Lucas S."/>
            <person name="Lapidus A."/>
            <person name="Barry K."/>
            <person name="Detter J.C."/>
            <person name="Glavina del Rio T."/>
            <person name="Hammon N."/>
            <person name="Israni S."/>
            <person name="Dalin E."/>
            <person name="Tice H."/>
            <person name="Pitluck S."/>
            <person name="Sims D."/>
            <person name="Brettin T."/>
            <person name="Bruce D."/>
            <person name="Han C."/>
            <person name="Schmutz J."/>
            <person name="Larimer F."/>
            <person name="Land M."/>
            <person name="Hauser L."/>
            <person name="Kyrpides N."/>
            <person name="Kim E."/>
            <person name="Magnuson T."/>
            <person name="Richardson P."/>
        </authorList>
    </citation>
    <scope>NUCLEOTIDE SEQUENCE [LARGE SCALE GENOMIC DNA]</scope>
    <source>
        <strain evidence="9 10">JF-5</strain>
    </source>
</reference>
<dbReference type="Pfam" id="PF00474">
    <property type="entry name" value="SSF"/>
    <property type="match status" value="1"/>
</dbReference>
<evidence type="ECO:0000313" key="10">
    <source>
        <dbReference type="Proteomes" id="UP000000245"/>
    </source>
</evidence>
<feature type="transmembrane region" description="Helical" evidence="8">
    <location>
        <begin position="74"/>
        <end position="98"/>
    </location>
</feature>
<dbReference type="AlphaFoldDB" id="A5G2R1"/>
<dbReference type="GO" id="GO:0022857">
    <property type="term" value="F:transmembrane transporter activity"/>
    <property type="evidence" value="ECO:0007669"/>
    <property type="project" value="InterPro"/>
</dbReference>
<dbReference type="PANTHER" id="PTHR48086">
    <property type="entry name" value="SODIUM/PROLINE SYMPORTER-RELATED"/>
    <property type="match status" value="1"/>
</dbReference>
<proteinExistence type="inferred from homology"/>
<evidence type="ECO:0000313" key="9">
    <source>
        <dbReference type="EMBL" id="ABQ32143.1"/>
    </source>
</evidence>
<keyword evidence="6 8" id="KW-0472">Membrane</keyword>
<feature type="transmembrane region" description="Helical" evidence="8">
    <location>
        <begin position="362"/>
        <end position="382"/>
    </location>
</feature>
<dbReference type="PANTHER" id="PTHR48086:SF8">
    <property type="entry name" value="MONOCARBOXYLIC ACID PERMEASE"/>
    <property type="match status" value="1"/>
</dbReference>
<dbReference type="EMBL" id="CP000697">
    <property type="protein sequence ID" value="ABQ32143.1"/>
    <property type="molecule type" value="Genomic_DNA"/>
</dbReference>
<gene>
    <name evidence="9" type="ordered locus">Acry_2953</name>
</gene>
<feature type="transmembrane region" description="Helical" evidence="8">
    <location>
        <begin position="457"/>
        <end position="476"/>
    </location>
</feature>
<dbReference type="Gene3D" id="1.20.1730.10">
    <property type="entry name" value="Sodium/glucose cotransporter"/>
    <property type="match status" value="1"/>
</dbReference>
<comment type="similarity">
    <text evidence="2 7">Belongs to the sodium:solute symporter (SSF) (TC 2.A.21) family.</text>
</comment>
<dbReference type="InterPro" id="IPR038377">
    <property type="entry name" value="Na/Glc_symporter_sf"/>
</dbReference>
<evidence type="ECO:0000256" key="2">
    <source>
        <dbReference type="ARBA" id="ARBA00006434"/>
    </source>
</evidence>
<dbReference type="PROSITE" id="PS50283">
    <property type="entry name" value="NA_SOLUT_SYMP_3"/>
    <property type="match status" value="1"/>
</dbReference>
<dbReference type="InterPro" id="IPR001734">
    <property type="entry name" value="Na/solute_symporter"/>
</dbReference>
<evidence type="ECO:0000256" key="7">
    <source>
        <dbReference type="RuleBase" id="RU362091"/>
    </source>
</evidence>
<accession>A5G2R1</accession>
<protein>
    <submittedName>
        <fullName evidence="9">Na+/solute symporter</fullName>
    </submittedName>
</protein>
<dbReference type="GO" id="GO:0005886">
    <property type="term" value="C:plasma membrane"/>
    <property type="evidence" value="ECO:0007669"/>
    <property type="project" value="TreeGrafter"/>
</dbReference>
<dbReference type="KEGG" id="acr:Acry_2953"/>
<keyword evidence="10" id="KW-1185">Reference proteome</keyword>
<evidence type="ECO:0000256" key="3">
    <source>
        <dbReference type="ARBA" id="ARBA00022448"/>
    </source>
</evidence>
<dbReference type="eggNOG" id="COG0591">
    <property type="taxonomic scope" value="Bacteria"/>
</dbReference>
<evidence type="ECO:0000256" key="6">
    <source>
        <dbReference type="ARBA" id="ARBA00023136"/>
    </source>
</evidence>
<feature type="transmembrane region" description="Helical" evidence="8">
    <location>
        <begin position="221"/>
        <end position="250"/>
    </location>
</feature>